<reference evidence="1" key="1">
    <citation type="submission" date="2022-02" db="EMBL/GenBank/DDBJ databases">
        <title>Plant Genome Project.</title>
        <authorList>
            <person name="Zhang R.-G."/>
        </authorList>
    </citation>
    <scope>NUCLEOTIDE SEQUENCE</scope>
    <source>
        <strain evidence="1">AT1</strain>
    </source>
</reference>
<evidence type="ECO:0000313" key="1">
    <source>
        <dbReference type="EMBL" id="KAI8556588.1"/>
    </source>
</evidence>
<dbReference type="EMBL" id="CM046392">
    <property type="protein sequence ID" value="KAI8556588.1"/>
    <property type="molecule type" value="Genomic_DNA"/>
</dbReference>
<protein>
    <submittedName>
        <fullName evidence="1">Uncharacterized protein</fullName>
    </submittedName>
</protein>
<name>A0ACC0NVG7_RHOML</name>
<organism evidence="1 2">
    <name type="scientific">Rhododendron molle</name>
    <name type="common">Chinese azalea</name>
    <name type="synonym">Azalea mollis</name>
    <dbReference type="NCBI Taxonomy" id="49168"/>
    <lineage>
        <taxon>Eukaryota</taxon>
        <taxon>Viridiplantae</taxon>
        <taxon>Streptophyta</taxon>
        <taxon>Embryophyta</taxon>
        <taxon>Tracheophyta</taxon>
        <taxon>Spermatophyta</taxon>
        <taxon>Magnoliopsida</taxon>
        <taxon>eudicotyledons</taxon>
        <taxon>Gunneridae</taxon>
        <taxon>Pentapetalae</taxon>
        <taxon>asterids</taxon>
        <taxon>Ericales</taxon>
        <taxon>Ericaceae</taxon>
        <taxon>Ericoideae</taxon>
        <taxon>Rhodoreae</taxon>
        <taxon>Rhododendron</taxon>
    </lineage>
</organism>
<keyword evidence="2" id="KW-1185">Reference proteome</keyword>
<sequence>MLHLIELIFYADPKASPTIFVGAETDPESRSRPGSRSNSRLGRTGGSFPSSGSDWFFGWFLGLSLVASIR</sequence>
<evidence type="ECO:0000313" key="2">
    <source>
        <dbReference type="Proteomes" id="UP001062846"/>
    </source>
</evidence>
<proteinExistence type="predicted"/>
<gene>
    <name evidence="1" type="ORF">RHMOL_Rhmol05G0265900</name>
</gene>
<accession>A0ACC0NVG7</accession>
<dbReference type="Proteomes" id="UP001062846">
    <property type="component" value="Chromosome 5"/>
</dbReference>
<comment type="caution">
    <text evidence="1">The sequence shown here is derived from an EMBL/GenBank/DDBJ whole genome shotgun (WGS) entry which is preliminary data.</text>
</comment>